<dbReference type="PANTHER" id="PTHR11249">
    <property type="entry name" value="GLIAL FACTOR NATURATION FACTOR"/>
    <property type="match status" value="1"/>
</dbReference>
<comment type="similarity">
    <text evidence="1">Belongs to the actin-binding proteins ADF family. GMF subfamily.</text>
</comment>
<dbReference type="InterPro" id="IPR011171">
    <property type="entry name" value="GMF"/>
</dbReference>
<dbReference type="PANTHER" id="PTHR11249:SF2">
    <property type="entry name" value="GLIA MATURATION FACTOR"/>
    <property type="match status" value="1"/>
</dbReference>
<dbReference type="GO" id="GO:0034316">
    <property type="term" value="P:negative regulation of Arp2/3 complex-mediated actin nucleation"/>
    <property type="evidence" value="ECO:0007669"/>
    <property type="project" value="TreeGrafter"/>
</dbReference>
<dbReference type="Gene3D" id="3.40.20.10">
    <property type="entry name" value="Severin"/>
    <property type="match status" value="1"/>
</dbReference>
<gene>
    <name evidence="3" type="ORF">L873DRAFT_1686861</name>
</gene>
<dbReference type="SMART" id="SM00102">
    <property type="entry name" value="ADF"/>
    <property type="match status" value="1"/>
</dbReference>
<dbReference type="GO" id="GO:0030479">
    <property type="term" value="C:actin cortical patch"/>
    <property type="evidence" value="ECO:0007669"/>
    <property type="project" value="TreeGrafter"/>
</dbReference>
<dbReference type="AlphaFoldDB" id="A0A3N4JK75"/>
<dbReference type="InterPro" id="IPR002108">
    <property type="entry name" value="ADF-H"/>
</dbReference>
<dbReference type="Pfam" id="PF00241">
    <property type="entry name" value="Cofilin_ADF"/>
    <property type="match status" value="1"/>
</dbReference>
<evidence type="ECO:0000259" key="2">
    <source>
        <dbReference type="PROSITE" id="PS51263"/>
    </source>
</evidence>
<protein>
    <submittedName>
        <fullName evidence="3">Glia maturation factor beta</fullName>
    </submittedName>
</protein>
<keyword evidence="4" id="KW-1185">Reference proteome</keyword>
<dbReference type="STRING" id="1336337.A0A3N4JK75"/>
<feature type="domain" description="ADF-H" evidence="2">
    <location>
        <begin position="4"/>
        <end position="140"/>
    </location>
</feature>
<dbReference type="InterPro" id="IPR029006">
    <property type="entry name" value="ADF-H/Gelsolin-like_dom_sf"/>
</dbReference>
<name>A0A3N4JK75_9PEZI</name>
<accession>A0A3N4JK75</accession>
<evidence type="ECO:0000313" key="3">
    <source>
        <dbReference type="EMBL" id="RPA98662.1"/>
    </source>
</evidence>
<dbReference type="PROSITE" id="PS51263">
    <property type="entry name" value="ADF_H"/>
    <property type="match status" value="1"/>
</dbReference>
<evidence type="ECO:0000256" key="1">
    <source>
        <dbReference type="ARBA" id="ARBA00010055"/>
    </source>
</evidence>
<proteinExistence type="inferred from homology"/>
<reference evidence="3 4" key="1">
    <citation type="journal article" date="2018" name="Nat. Ecol. Evol.">
        <title>Pezizomycetes genomes reveal the molecular basis of ectomycorrhizal truffle lifestyle.</title>
        <authorList>
            <person name="Murat C."/>
            <person name="Payen T."/>
            <person name="Noel B."/>
            <person name="Kuo A."/>
            <person name="Morin E."/>
            <person name="Chen J."/>
            <person name="Kohler A."/>
            <person name="Krizsan K."/>
            <person name="Balestrini R."/>
            <person name="Da Silva C."/>
            <person name="Montanini B."/>
            <person name="Hainaut M."/>
            <person name="Levati E."/>
            <person name="Barry K.W."/>
            <person name="Belfiori B."/>
            <person name="Cichocki N."/>
            <person name="Clum A."/>
            <person name="Dockter R.B."/>
            <person name="Fauchery L."/>
            <person name="Guy J."/>
            <person name="Iotti M."/>
            <person name="Le Tacon F."/>
            <person name="Lindquist E.A."/>
            <person name="Lipzen A."/>
            <person name="Malagnac F."/>
            <person name="Mello A."/>
            <person name="Molinier V."/>
            <person name="Miyauchi S."/>
            <person name="Poulain J."/>
            <person name="Riccioni C."/>
            <person name="Rubini A."/>
            <person name="Sitrit Y."/>
            <person name="Splivallo R."/>
            <person name="Traeger S."/>
            <person name="Wang M."/>
            <person name="Zifcakova L."/>
            <person name="Wipf D."/>
            <person name="Zambonelli A."/>
            <person name="Paolocci F."/>
            <person name="Nowrousian M."/>
            <person name="Ottonello S."/>
            <person name="Baldrian P."/>
            <person name="Spatafora J.W."/>
            <person name="Henrissat B."/>
            <person name="Nagy L.G."/>
            <person name="Aury J.M."/>
            <person name="Wincker P."/>
            <person name="Grigoriev I.V."/>
            <person name="Bonfante P."/>
            <person name="Martin F.M."/>
        </authorList>
    </citation>
    <scope>NUCLEOTIDE SEQUENCE [LARGE SCALE GENOMIC DNA]</scope>
    <source>
        <strain evidence="3 4">120613-1</strain>
    </source>
</reference>
<evidence type="ECO:0000313" key="4">
    <source>
        <dbReference type="Proteomes" id="UP000276215"/>
    </source>
</evidence>
<dbReference type="GO" id="GO:0071933">
    <property type="term" value="F:Arp2/3 complex binding"/>
    <property type="evidence" value="ECO:0007669"/>
    <property type="project" value="InterPro"/>
</dbReference>
<organism evidence="3 4">
    <name type="scientific">Choiromyces venosus 120613-1</name>
    <dbReference type="NCBI Taxonomy" id="1336337"/>
    <lineage>
        <taxon>Eukaryota</taxon>
        <taxon>Fungi</taxon>
        <taxon>Dikarya</taxon>
        <taxon>Ascomycota</taxon>
        <taxon>Pezizomycotina</taxon>
        <taxon>Pezizomycetes</taxon>
        <taxon>Pezizales</taxon>
        <taxon>Tuberaceae</taxon>
        <taxon>Choiromyces</taxon>
    </lineage>
</organism>
<dbReference type="GO" id="GO:0071846">
    <property type="term" value="P:actin filament debranching"/>
    <property type="evidence" value="ECO:0007669"/>
    <property type="project" value="InterPro"/>
</dbReference>
<dbReference type="EMBL" id="ML120394">
    <property type="protein sequence ID" value="RPA98662.1"/>
    <property type="molecule type" value="Genomic_DNA"/>
</dbReference>
<dbReference type="Proteomes" id="UP000276215">
    <property type="component" value="Unassembled WGS sequence"/>
</dbReference>
<sequence length="140" mass="16269">SESRLYTFSPDTLERLENFRLTTSRKTVPQAIIYIIDKKTLEIRPEDIESEFYTTLEALSSDLPDFAPRFILLSYPIKLDPDRESTPYVLIYYMPETNPELKMLYAGAKELFRNTAQVNKVVDVKDRGDIVNVAEVLRKD</sequence>
<dbReference type="GO" id="GO:0003779">
    <property type="term" value="F:actin binding"/>
    <property type="evidence" value="ECO:0007669"/>
    <property type="project" value="InterPro"/>
</dbReference>
<dbReference type="SUPFAM" id="SSF55753">
    <property type="entry name" value="Actin depolymerizing proteins"/>
    <property type="match status" value="1"/>
</dbReference>
<feature type="non-terminal residue" evidence="3">
    <location>
        <position position="1"/>
    </location>
</feature>
<dbReference type="OrthoDB" id="3919494at2759"/>
<dbReference type="PIRSF" id="PIRSF001788">
    <property type="entry name" value="GMF-beta"/>
    <property type="match status" value="1"/>
</dbReference>